<keyword evidence="3" id="KW-0436">Ligase</keyword>
<keyword evidence="4" id="KW-1185">Reference proteome</keyword>
<sequence length="310" mass="33718">MAGEEVRVEVEGRVLRLTNLSKVLYPATGTTKGEVLDYYARIAPVLLPQLRDRAVTRVRWPHGVERASFFEKNAPAGTPPWVRTAGVSTTGSRRARSDGGDPEEGTLVFPVVDDLATLTWVVNLAALELHVHQWRVTASGRTRRPDRIVIDLDPGEPAGLHECCQVALLVRERLEARGLAATPVLSGSKGLHLYASLADLPRGEAPLDPGESTDLAHEVADELQAAHPKLVTASMTKQRRGGKVFLDWSQNAGSKTTLAPYSLRGKERPYAAAPVTWDEVAEGADDPLGLEQLTFTEVLDRVDRLGDVFG</sequence>
<organism evidence="3 4">
    <name type="scientific">Nocardioides imazamoxiresistens</name>
    <dbReference type="NCBI Taxonomy" id="3231893"/>
    <lineage>
        <taxon>Bacteria</taxon>
        <taxon>Bacillati</taxon>
        <taxon>Actinomycetota</taxon>
        <taxon>Actinomycetes</taxon>
        <taxon>Propionibacteriales</taxon>
        <taxon>Nocardioidaceae</taxon>
        <taxon>Nocardioides</taxon>
    </lineage>
</organism>
<dbReference type="EMBL" id="JAVYII010000001">
    <property type="protein sequence ID" value="MDT9591519.1"/>
    <property type="molecule type" value="Genomic_DNA"/>
</dbReference>
<reference evidence="3 4" key="1">
    <citation type="submission" date="2023-08" db="EMBL/GenBank/DDBJ databases">
        <title>Nocardioides seae sp. nov., a bacterium isolated from a soil.</title>
        <authorList>
            <person name="Wang X."/>
        </authorList>
    </citation>
    <scope>NUCLEOTIDE SEQUENCE [LARGE SCALE GENOMIC DNA]</scope>
    <source>
        <strain evidence="3 4">YZH12</strain>
    </source>
</reference>
<dbReference type="PANTHER" id="PTHR42705">
    <property type="entry name" value="BIFUNCTIONAL NON-HOMOLOGOUS END JOINING PROTEIN LIGD"/>
    <property type="match status" value="1"/>
</dbReference>
<dbReference type="EC" id="6.5.1.1" evidence="3"/>
<dbReference type="InterPro" id="IPR014145">
    <property type="entry name" value="LigD_pol_dom"/>
</dbReference>
<proteinExistence type="predicted"/>
<dbReference type="InterPro" id="IPR033649">
    <property type="entry name" value="MtLigD_Pol-like"/>
</dbReference>
<dbReference type="GO" id="GO:0003910">
    <property type="term" value="F:DNA ligase (ATP) activity"/>
    <property type="evidence" value="ECO:0007669"/>
    <property type="project" value="UniProtKB-EC"/>
</dbReference>
<feature type="domain" description="DNA ligase D polymerase" evidence="2">
    <location>
        <begin position="31"/>
        <end position="309"/>
    </location>
</feature>
<dbReference type="CDD" id="cd04863">
    <property type="entry name" value="MtLigD_Pol_like"/>
    <property type="match status" value="1"/>
</dbReference>
<name>A0ABU3PQM0_9ACTN</name>
<gene>
    <name evidence="3" type="primary">ligD</name>
    <name evidence="3" type="ORF">RDV89_00470</name>
</gene>
<evidence type="ECO:0000256" key="1">
    <source>
        <dbReference type="SAM" id="MobiDB-lite"/>
    </source>
</evidence>
<dbReference type="RefSeq" id="WP_315730483.1">
    <property type="nucleotide sequence ID" value="NZ_JAVYII010000001.1"/>
</dbReference>
<protein>
    <submittedName>
        <fullName evidence="3">Non-homologous end-joining DNA ligase</fullName>
        <ecNumber evidence="3">6.5.1.1</ecNumber>
    </submittedName>
</protein>
<dbReference type="Pfam" id="PF21686">
    <property type="entry name" value="LigD_Prim-Pol"/>
    <property type="match status" value="1"/>
</dbReference>
<comment type="caution">
    <text evidence="3">The sequence shown here is derived from an EMBL/GenBank/DDBJ whole genome shotgun (WGS) entry which is preliminary data.</text>
</comment>
<dbReference type="InterPro" id="IPR052171">
    <property type="entry name" value="NHEJ_LigD"/>
</dbReference>
<dbReference type="NCBIfam" id="TIGR02778">
    <property type="entry name" value="ligD_pol"/>
    <property type="match status" value="1"/>
</dbReference>
<dbReference type="Proteomes" id="UP001268542">
    <property type="component" value="Unassembled WGS sequence"/>
</dbReference>
<dbReference type="PANTHER" id="PTHR42705:SF2">
    <property type="entry name" value="BIFUNCTIONAL NON-HOMOLOGOUS END JOINING PROTEIN LIGD"/>
    <property type="match status" value="1"/>
</dbReference>
<feature type="region of interest" description="Disordered" evidence="1">
    <location>
        <begin position="80"/>
        <end position="102"/>
    </location>
</feature>
<evidence type="ECO:0000313" key="3">
    <source>
        <dbReference type="EMBL" id="MDT9591519.1"/>
    </source>
</evidence>
<evidence type="ECO:0000259" key="2">
    <source>
        <dbReference type="Pfam" id="PF21686"/>
    </source>
</evidence>
<dbReference type="Gene3D" id="3.90.920.10">
    <property type="entry name" value="DNA primase, PRIM domain"/>
    <property type="match status" value="1"/>
</dbReference>
<accession>A0ABU3PQM0</accession>
<evidence type="ECO:0000313" key="4">
    <source>
        <dbReference type="Proteomes" id="UP001268542"/>
    </source>
</evidence>